<dbReference type="AlphaFoldDB" id="A0A1R0GL62"/>
<organism evidence="1 2">
    <name type="scientific">Smittium mucronatum</name>
    <dbReference type="NCBI Taxonomy" id="133383"/>
    <lineage>
        <taxon>Eukaryota</taxon>
        <taxon>Fungi</taxon>
        <taxon>Fungi incertae sedis</taxon>
        <taxon>Zoopagomycota</taxon>
        <taxon>Kickxellomycotina</taxon>
        <taxon>Harpellomycetes</taxon>
        <taxon>Harpellales</taxon>
        <taxon>Legeriomycetaceae</taxon>
        <taxon>Smittium</taxon>
    </lineage>
</organism>
<dbReference type="OrthoDB" id="5556810at2759"/>
<sequence length="468" mass="53108">MTNENGNVPRKLKFSDKSFTLFLYIDSESLLKWLSVPCNIRQYCLDNDSACKVIKKALTNFKELGSDLIKEIIDHLYERYQIKIKEYGGSPTSVPLNSKMDASLPEYSFFYKAFHFMHVAIWTIEAEKYRTDFDMNNTHTPFLSCEESSDETEGIVFSFENSTDSNDFNNHKKLYANLKPSLGKRSSLSDPVTSSSLFSGNSGAKLINERLEHISKISLDLKTPAESSPINSSKSNSLFLMSNESHQREYQSETWSKNQQLFSDMGAANNMNQKQYFSRNGVSDNKNVHSHNIRNISRSFYIPSDLNNKSTNLIKPELPECGKRTISNKIPHSFRNILNPTCFKDSNSLSLQTFSKENSSPFTAPLTPESKLDLKSKKRKTSIPDHVMGLNKPYTNSLEFAKNKTGNSSLRNWKNMTHGSCLNNRPIPLAQNSDSKSTISQLRLSPKPQFMNSIRGNFLLNSTNVSHV</sequence>
<dbReference type="Proteomes" id="UP000187455">
    <property type="component" value="Unassembled WGS sequence"/>
</dbReference>
<accession>A0A1R0GL62</accession>
<comment type="caution">
    <text evidence="1">The sequence shown here is derived from an EMBL/GenBank/DDBJ whole genome shotgun (WGS) entry which is preliminary data.</text>
</comment>
<evidence type="ECO:0000313" key="1">
    <source>
        <dbReference type="EMBL" id="OLY77627.1"/>
    </source>
</evidence>
<reference evidence="1 2" key="1">
    <citation type="journal article" date="2016" name="Mol. Biol. Evol.">
        <title>Genome-Wide Survey of Gut Fungi (Harpellales) Reveals the First Horizontally Transferred Ubiquitin Gene from a Mosquito Host.</title>
        <authorList>
            <person name="Wang Y."/>
            <person name="White M.M."/>
            <person name="Kvist S."/>
            <person name="Moncalvo J.M."/>
        </authorList>
    </citation>
    <scope>NUCLEOTIDE SEQUENCE [LARGE SCALE GENOMIC DNA]</scope>
    <source>
        <strain evidence="1 2">ALG-7-W6</strain>
    </source>
</reference>
<dbReference type="EMBL" id="LSSL01007770">
    <property type="protein sequence ID" value="OLY77627.1"/>
    <property type="molecule type" value="Genomic_DNA"/>
</dbReference>
<proteinExistence type="predicted"/>
<keyword evidence="2" id="KW-1185">Reference proteome</keyword>
<protein>
    <submittedName>
        <fullName evidence="1">Uncharacterized protein</fullName>
    </submittedName>
</protein>
<gene>
    <name evidence="1" type="ORF">AYI68_g8343</name>
</gene>
<evidence type="ECO:0000313" key="2">
    <source>
        <dbReference type="Proteomes" id="UP000187455"/>
    </source>
</evidence>
<name>A0A1R0GL62_9FUNG</name>